<dbReference type="GeneID" id="29801584"/>
<keyword evidence="1" id="KW-0812">Transmembrane</keyword>
<dbReference type="OrthoDB" id="9979256at2"/>
<keyword evidence="1" id="KW-1133">Transmembrane helix</keyword>
<evidence type="ECO:0000256" key="1">
    <source>
        <dbReference type="SAM" id="Phobius"/>
    </source>
</evidence>
<feature type="transmembrane region" description="Helical" evidence="1">
    <location>
        <begin position="43"/>
        <end position="61"/>
    </location>
</feature>
<dbReference type="EMBL" id="FOPI01000031">
    <property type="protein sequence ID" value="SFG52507.1"/>
    <property type="molecule type" value="Genomic_DNA"/>
</dbReference>
<reference evidence="3" key="1">
    <citation type="submission" date="2016-10" db="EMBL/GenBank/DDBJ databases">
        <authorList>
            <person name="Varghese N."/>
            <person name="Submissions S."/>
        </authorList>
    </citation>
    <scope>NUCLEOTIDE SEQUENCE [LARGE SCALE GENOMIC DNA]</scope>
    <source>
        <strain evidence="3">DSM 20403</strain>
    </source>
</reference>
<gene>
    <name evidence="2" type="ORF">SAMN02910432_01700</name>
</gene>
<dbReference type="Proteomes" id="UP000182635">
    <property type="component" value="Unassembled WGS sequence"/>
</dbReference>
<name>A0A1I2SNJ0_9LACO</name>
<organism evidence="2 3">
    <name type="scientific">Ligilactobacillus ruminis DSM 20403 = NBRC 102161</name>
    <dbReference type="NCBI Taxonomy" id="1423798"/>
    <lineage>
        <taxon>Bacteria</taxon>
        <taxon>Bacillati</taxon>
        <taxon>Bacillota</taxon>
        <taxon>Bacilli</taxon>
        <taxon>Lactobacillales</taxon>
        <taxon>Lactobacillaceae</taxon>
        <taxon>Ligilactobacillus</taxon>
    </lineage>
</organism>
<sequence>MRKIDFKNLLLGILLFCAALAIGILLIFRLTHRGHIGIGPVRFGKLFIIMCALLFGSIYFFKRM</sequence>
<proteinExistence type="predicted"/>
<accession>A0A1I2SNJ0</accession>
<evidence type="ECO:0000313" key="2">
    <source>
        <dbReference type="EMBL" id="SFG52507.1"/>
    </source>
</evidence>
<dbReference type="RefSeq" id="WP_014074299.1">
    <property type="nucleotide sequence ID" value="NZ_AYYL01000060.1"/>
</dbReference>
<evidence type="ECO:0000313" key="3">
    <source>
        <dbReference type="Proteomes" id="UP000182635"/>
    </source>
</evidence>
<keyword evidence="1" id="KW-0472">Membrane</keyword>
<dbReference type="AlphaFoldDB" id="A0A1I2SNJ0"/>
<protein>
    <submittedName>
        <fullName evidence="2">Uncharacterized protein</fullName>
    </submittedName>
</protein>